<dbReference type="SUPFAM" id="SSF82114">
    <property type="entry name" value="Riboflavin kinase-like"/>
    <property type="match status" value="1"/>
</dbReference>
<evidence type="ECO:0000313" key="9">
    <source>
        <dbReference type="EMBL" id="KKS70051.1"/>
    </source>
</evidence>
<dbReference type="GO" id="GO:0009231">
    <property type="term" value="P:riboflavin biosynthetic process"/>
    <property type="evidence" value="ECO:0007669"/>
    <property type="project" value="InterPro"/>
</dbReference>
<feature type="domain" description="Riboflavin kinase" evidence="8">
    <location>
        <begin position="1"/>
        <end position="114"/>
    </location>
</feature>
<dbReference type="PANTHER" id="PTHR22749">
    <property type="entry name" value="RIBOFLAVIN KINASE/FMN ADENYLYLTRANSFERASE"/>
    <property type="match status" value="1"/>
</dbReference>
<evidence type="ECO:0000256" key="1">
    <source>
        <dbReference type="ARBA" id="ARBA00012105"/>
    </source>
</evidence>
<dbReference type="EC" id="2.7.1.26" evidence="1"/>
<dbReference type="GO" id="GO:0005524">
    <property type="term" value="F:ATP binding"/>
    <property type="evidence" value="ECO:0007669"/>
    <property type="project" value="UniProtKB-KW"/>
</dbReference>
<dbReference type="SMART" id="SM00904">
    <property type="entry name" value="Flavokinase"/>
    <property type="match status" value="1"/>
</dbReference>
<comment type="catalytic activity">
    <reaction evidence="7">
        <text>riboflavin + ATP = FMN + ADP + H(+)</text>
        <dbReference type="Rhea" id="RHEA:14357"/>
        <dbReference type="ChEBI" id="CHEBI:15378"/>
        <dbReference type="ChEBI" id="CHEBI:30616"/>
        <dbReference type="ChEBI" id="CHEBI:57986"/>
        <dbReference type="ChEBI" id="CHEBI:58210"/>
        <dbReference type="ChEBI" id="CHEBI:456216"/>
        <dbReference type="EC" id="2.7.1.26"/>
    </reaction>
</comment>
<dbReference type="Proteomes" id="UP000033867">
    <property type="component" value="Unassembled WGS sequence"/>
</dbReference>
<dbReference type="Pfam" id="PF01687">
    <property type="entry name" value="Flavokinase"/>
    <property type="match status" value="1"/>
</dbReference>
<evidence type="ECO:0000256" key="2">
    <source>
        <dbReference type="ARBA" id="ARBA00022630"/>
    </source>
</evidence>
<dbReference type="GO" id="GO:0008531">
    <property type="term" value="F:riboflavin kinase activity"/>
    <property type="evidence" value="ECO:0007669"/>
    <property type="project" value="UniProtKB-EC"/>
</dbReference>
<evidence type="ECO:0000259" key="8">
    <source>
        <dbReference type="SMART" id="SM00904"/>
    </source>
</evidence>
<dbReference type="InterPro" id="IPR023468">
    <property type="entry name" value="Riboflavin_kinase"/>
</dbReference>
<dbReference type="GO" id="GO:0009398">
    <property type="term" value="P:FMN biosynthetic process"/>
    <property type="evidence" value="ECO:0007669"/>
    <property type="project" value="TreeGrafter"/>
</dbReference>
<keyword evidence="4" id="KW-0808">Transferase</keyword>
<dbReference type="EMBL" id="LCEK01000070">
    <property type="protein sequence ID" value="KKS70051.1"/>
    <property type="molecule type" value="Genomic_DNA"/>
</dbReference>
<protein>
    <recommendedName>
        <fullName evidence="1">riboflavin kinase</fullName>
        <ecNumber evidence="1">2.7.1.26</ecNumber>
    </recommendedName>
</protein>
<dbReference type="AlphaFoldDB" id="A0A0G1DGW4"/>
<sequence>MIGGIIVHGDGLGKTLGYPTANIDVEPSSVRFESGVYAARATLHGKIYDAALVIIQSPWKVEAHLLDYAGPDIYGQELRIEPIQRVSSLERYDDIDELKAKIGRDITLVRQVFEDVAIREDRDDHVL</sequence>
<accession>A0A0G1DGW4</accession>
<evidence type="ECO:0000256" key="5">
    <source>
        <dbReference type="ARBA" id="ARBA00022741"/>
    </source>
</evidence>
<evidence type="ECO:0000256" key="6">
    <source>
        <dbReference type="ARBA" id="ARBA00022840"/>
    </source>
</evidence>
<keyword evidence="5" id="KW-0547">Nucleotide-binding</keyword>
<keyword evidence="2" id="KW-0285">Flavoprotein</keyword>
<dbReference type="InterPro" id="IPR015865">
    <property type="entry name" value="Riboflavin_kinase_bac/euk"/>
</dbReference>
<evidence type="ECO:0000256" key="7">
    <source>
        <dbReference type="ARBA" id="ARBA00047880"/>
    </source>
</evidence>
<proteinExistence type="predicted"/>
<evidence type="ECO:0000256" key="3">
    <source>
        <dbReference type="ARBA" id="ARBA00022643"/>
    </source>
</evidence>
<reference evidence="9 10" key="1">
    <citation type="journal article" date="2015" name="Nature">
        <title>rRNA introns, odd ribosomes, and small enigmatic genomes across a large radiation of phyla.</title>
        <authorList>
            <person name="Brown C.T."/>
            <person name="Hug L.A."/>
            <person name="Thomas B.C."/>
            <person name="Sharon I."/>
            <person name="Castelle C.J."/>
            <person name="Singh A."/>
            <person name="Wilkins M.J."/>
            <person name="Williams K.H."/>
            <person name="Banfield J.F."/>
        </authorList>
    </citation>
    <scope>NUCLEOTIDE SEQUENCE [LARGE SCALE GENOMIC DNA]</scope>
</reference>
<dbReference type="Gene3D" id="2.40.30.30">
    <property type="entry name" value="Riboflavin kinase-like"/>
    <property type="match status" value="1"/>
</dbReference>
<dbReference type="PANTHER" id="PTHR22749:SF6">
    <property type="entry name" value="RIBOFLAVIN KINASE"/>
    <property type="match status" value="1"/>
</dbReference>
<keyword evidence="6" id="KW-0067">ATP-binding</keyword>
<comment type="caution">
    <text evidence="9">The sequence shown here is derived from an EMBL/GenBank/DDBJ whole genome shotgun (WGS) entry which is preliminary data.</text>
</comment>
<keyword evidence="3" id="KW-0288">FMN</keyword>
<dbReference type="PATRIC" id="fig|1619052.3.peg.1088"/>
<dbReference type="InterPro" id="IPR023465">
    <property type="entry name" value="Riboflavin_kinase_dom_sf"/>
</dbReference>
<organism evidence="9 10">
    <name type="scientific">Candidatus Magasanikbacteria bacterium GW2011_GWE2_42_7</name>
    <dbReference type="NCBI Taxonomy" id="1619052"/>
    <lineage>
        <taxon>Bacteria</taxon>
        <taxon>Candidatus Magasanikiibacteriota</taxon>
    </lineage>
</organism>
<name>A0A0G1DGW4_9BACT</name>
<evidence type="ECO:0000256" key="4">
    <source>
        <dbReference type="ARBA" id="ARBA00022679"/>
    </source>
</evidence>
<gene>
    <name evidence="9" type="ORF">UV42_C0070G0007</name>
</gene>
<evidence type="ECO:0000313" key="10">
    <source>
        <dbReference type="Proteomes" id="UP000033867"/>
    </source>
</evidence>